<dbReference type="InterPro" id="IPR035965">
    <property type="entry name" value="PAS-like_dom_sf"/>
</dbReference>
<sequence>MDVKNIPFKVEYYSPLPDVLDNCFIIIQNEKIVFANDAAADLLGYKKESLLEIDFCELIAPYHIDMFNEMYLLKGMEDKIHSFCELDLIKKENNIITTELSVTPILYKDIFALQIIITKTTEKKGLEEKQEELQYGLLSKINECIIVADKDFNILFWNNGAEKIFGWKPYEVINTKLTALFYLENLDFSMLLKTNNGYWEGKLDGVDTQNGEKKAVNLSLTTVNDENLNVKKIIAIVIDITEVVHSQQEARKANRAKSEFLANISHEMRTPLMGIMGFCEILSSESLNNQNVEHVITIQQCAEQLLELVNNMLDLSKIEAQQVEIRNKKFNLHQMIKTTIQYLRPLMQKKGLKSHIHISSNVPIMILGDEGKLKQVLTNIVCNAFKFTPEGEVNIYVSKHSREYANSLFPLKISVYDTGIGIDQEKCNEIFEPFIQAKKPKIKGYEGTGLGLTISKQLIELMGGYIWCKPNEPKGSVFSIVVPVKEITNVDMIAEHKKDYDVNKQEKTNIFKNGIKVLLAEDIKVNRKLISHMLSDLGYDVYAVANGEECVKATTKWKPDVILMDMQMPILDGYEATKVIRQNRELEYIPIIALTAYAMSGDIEKCMQAGCNSYLSKPFSKEQLHLTIRQSCSKIKTDIK</sequence>
<keyword evidence="17" id="KW-1185">Reference proteome</keyword>
<evidence type="ECO:0000313" key="17">
    <source>
        <dbReference type="Proteomes" id="UP000426444"/>
    </source>
</evidence>
<evidence type="ECO:0000256" key="1">
    <source>
        <dbReference type="ARBA" id="ARBA00000085"/>
    </source>
</evidence>
<accession>A0A6I6DBC2</accession>
<dbReference type="SMART" id="SM00091">
    <property type="entry name" value="PAS"/>
    <property type="match status" value="2"/>
</dbReference>
<evidence type="ECO:0000256" key="9">
    <source>
        <dbReference type="ARBA" id="ARBA00024867"/>
    </source>
</evidence>
<keyword evidence="5 11" id="KW-0597">Phosphoprotein</keyword>
<evidence type="ECO:0000256" key="10">
    <source>
        <dbReference type="ARBA" id="ARBA00074306"/>
    </source>
</evidence>
<evidence type="ECO:0000256" key="5">
    <source>
        <dbReference type="ARBA" id="ARBA00022553"/>
    </source>
</evidence>
<dbReference type="PRINTS" id="PR00344">
    <property type="entry name" value="BCTRLSENSOR"/>
</dbReference>
<evidence type="ECO:0000256" key="8">
    <source>
        <dbReference type="ARBA" id="ARBA00023012"/>
    </source>
</evidence>
<feature type="domain" description="PAS" evidence="14">
    <location>
        <begin position="130"/>
        <end position="174"/>
    </location>
</feature>
<dbReference type="PROSITE" id="PS50112">
    <property type="entry name" value="PAS"/>
    <property type="match status" value="2"/>
</dbReference>
<evidence type="ECO:0000313" key="16">
    <source>
        <dbReference type="EMBL" id="QGT98735.1"/>
    </source>
</evidence>
<dbReference type="SUPFAM" id="SSF55785">
    <property type="entry name" value="PYP-like sensor domain (PAS domain)"/>
    <property type="match status" value="2"/>
</dbReference>
<dbReference type="Gene3D" id="3.40.50.2300">
    <property type="match status" value="1"/>
</dbReference>
<dbReference type="CDD" id="cd00082">
    <property type="entry name" value="HisKA"/>
    <property type="match status" value="1"/>
</dbReference>
<dbReference type="GO" id="GO:0000155">
    <property type="term" value="F:phosphorelay sensor kinase activity"/>
    <property type="evidence" value="ECO:0007669"/>
    <property type="project" value="InterPro"/>
</dbReference>
<dbReference type="PROSITE" id="PS50109">
    <property type="entry name" value="HIS_KIN"/>
    <property type="match status" value="1"/>
</dbReference>
<dbReference type="KEGG" id="salq:SYNTR_0142"/>
<dbReference type="InterPro" id="IPR003594">
    <property type="entry name" value="HATPase_dom"/>
</dbReference>
<dbReference type="Pfam" id="PF13426">
    <property type="entry name" value="PAS_9"/>
    <property type="match status" value="2"/>
</dbReference>
<dbReference type="InterPro" id="IPR036097">
    <property type="entry name" value="HisK_dim/P_sf"/>
</dbReference>
<keyword evidence="7" id="KW-0418">Kinase</keyword>
<dbReference type="SUPFAM" id="SSF55874">
    <property type="entry name" value="ATPase domain of HSP90 chaperone/DNA topoisomerase II/histidine kinase"/>
    <property type="match status" value="1"/>
</dbReference>
<dbReference type="CDD" id="cd16922">
    <property type="entry name" value="HATPase_EvgS-ArcB-TorS-like"/>
    <property type="match status" value="1"/>
</dbReference>
<dbReference type="PANTHER" id="PTHR45339">
    <property type="entry name" value="HYBRID SIGNAL TRANSDUCTION HISTIDINE KINASE J"/>
    <property type="match status" value="1"/>
</dbReference>
<organism evidence="16 17">
    <name type="scientific">Candidatus Syntrophocurvum alkaliphilum</name>
    <dbReference type="NCBI Taxonomy" id="2293317"/>
    <lineage>
        <taxon>Bacteria</taxon>
        <taxon>Bacillati</taxon>
        <taxon>Bacillota</taxon>
        <taxon>Clostridia</taxon>
        <taxon>Eubacteriales</taxon>
        <taxon>Syntrophomonadaceae</taxon>
        <taxon>Candidatus Syntrophocurvum</taxon>
    </lineage>
</organism>
<evidence type="ECO:0000259" key="13">
    <source>
        <dbReference type="PROSITE" id="PS50110"/>
    </source>
</evidence>
<name>A0A6I6DBC2_9FIRM</name>
<dbReference type="Gene3D" id="1.10.287.130">
    <property type="match status" value="1"/>
</dbReference>
<dbReference type="InterPro" id="IPR011006">
    <property type="entry name" value="CheY-like_superfamily"/>
</dbReference>
<dbReference type="InterPro" id="IPR004358">
    <property type="entry name" value="Sig_transdc_His_kin-like_C"/>
</dbReference>
<dbReference type="PROSITE" id="PS50110">
    <property type="entry name" value="RESPONSE_REGULATORY"/>
    <property type="match status" value="1"/>
</dbReference>
<dbReference type="Pfam" id="PF02518">
    <property type="entry name" value="HATPase_c"/>
    <property type="match status" value="1"/>
</dbReference>
<dbReference type="FunFam" id="3.30.565.10:FF:000010">
    <property type="entry name" value="Sensor histidine kinase RcsC"/>
    <property type="match status" value="1"/>
</dbReference>
<dbReference type="InterPro" id="IPR005467">
    <property type="entry name" value="His_kinase_dom"/>
</dbReference>
<dbReference type="InterPro" id="IPR000700">
    <property type="entry name" value="PAS-assoc_C"/>
</dbReference>
<dbReference type="SMART" id="SM00387">
    <property type="entry name" value="HATPase_c"/>
    <property type="match status" value="1"/>
</dbReference>
<dbReference type="FunFam" id="1.10.287.130:FF:000001">
    <property type="entry name" value="Two-component sensor histidine kinase"/>
    <property type="match status" value="1"/>
</dbReference>
<protein>
    <recommendedName>
        <fullName evidence="10">Circadian input-output histidine kinase CikA</fullName>
        <ecNumber evidence="3">2.7.13.3</ecNumber>
    </recommendedName>
    <alternativeName>
        <fullName evidence="4">Stage 0 sporulation protein A homolog</fullName>
    </alternativeName>
</protein>
<comment type="catalytic activity">
    <reaction evidence="1">
        <text>ATP + protein L-histidine = ADP + protein N-phospho-L-histidine.</text>
        <dbReference type="EC" id="2.7.13.3"/>
    </reaction>
</comment>
<dbReference type="InterPro" id="IPR003661">
    <property type="entry name" value="HisK_dim/P_dom"/>
</dbReference>
<dbReference type="OrthoDB" id="9803190at2"/>
<comment type="similarity">
    <text evidence="2">In the N-terminal section; belongs to the phytochrome family.</text>
</comment>
<dbReference type="RefSeq" id="WP_156202699.1">
    <property type="nucleotide sequence ID" value="NZ_CP046457.1"/>
</dbReference>
<dbReference type="AlphaFoldDB" id="A0A6I6DBC2"/>
<dbReference type="SMART" id="SM00388">
    <property type="entry name" value="HisKA"/>
    <property type="match status" value="1"/>
</dbReference>
<dbReference type="SUPFAM" id="SSF47384">
    <property type="entry name" value="Homodimeric domain of signal transducing histidine kinase"/>
    <property type="match status" value="1"/>
</dbReference>
<evidence type="ECO:0000259" key="14">
    <source>
        <dbReference type="PROSITE" id="PS50112"/>
    </source>
</evidence>
<evidence type="ECO:0000259" key="12">
    <source>
        <dbReference type="PROSITE" id="PS50109"/>
    </source>
</evidence>
<dbReference type="PROSITE" id="PS50113">
    <property type="entry name" value="PAC"/>
    <property type="match status" value="1"/>
</dbReference>
<evidence type="ECO:0000256" key="3">
    <source>
        <dbReference type="ARBA" id="ARBA00012438"/>
    </source>
</evidence>
<feature type="modified residue" description="4-aspartylphosphate" evidence="11">
    <location>
        <position position="565"/>
    </location>
</feature>
<keyword evidence="6" id="KW-0808">Transferase</keyword>
<dbReference type="Pfam" id="PF00072">
    <property type="entry name" value="Response_reg"/>
    <property type="match status" value="1"/>
</dbReference>
<dbReference type="InterPro" id="IPR000014">
    <property type="entry name" value="PAS"/>
</dbReference>
<gene>
    <name evidence="16" type="ORF">SYNTR_0142</name>
</gene>
<dbReference type="Pfam" id="PF00512">
    <property type="entry name" value="HisKA"/>
    <property type="match status" value="1"/>
</dbReference>
<dbReference type="InterPro" id="IPR036890">
    <property type="entry name" value="HATPase_C_sf"/>
</dbReference>
<dbReference type="CDD" id="cd17546">
    <property type="entry name" value="REC_hyHK_CKI1_RcsC-like"/>
    <property type="match status" value="1"/>
</dbReference>
<feature type="domain" description="PAS" evidence="14">
    <location>
        <begin position="24"/>
        <end position="79"/>
    </location>
</feature>
<dbReference type="Gene3D" id="3.30.450.20">
    <property type="entry name" value="PAS domain"/>
    <property type="match status" value="2"/>
</dbReference>
<keyword evidence="8" id="KW-0902">Two-component regulatory system</keyword>
<comment type="function">
    <text evidence="9">May play the central regulatory role in sporulation. It may be an element of the effector pathway responsible for the activation of sporulation genes in response to nutritional stress. Spo0A may act in concert with spo0H (a sigma factor) to control the expression of some genes that are critical to the sporulation process.</text>
</comment>
<feature type="domain" description="Response regulatory" evidence="13">
    <location>
        <begin position="516"/>
        <end position="632"/>
    </location>
</feature>
<feature type="domain" description="PAC" evidence="15">
    <location>
        <begin position="197"/>
        <end position="252"/>
    </location>
</feature>
<evidence type="ECO:0000259" key="15">
    <source>
        <dbReference type="PROSITE" id="PS50113"/>
    </source>
</evidence>
<dbReference type="EMBL" id="CP046457">
    <property type="protein sequence ID" value="QGT98735.1"/>
    <property type="molecule type" value="Genomic_DNA"/>
</dbReference>
<evidence type="ECO:0000256" key="4">
    <source>
        <dbReference type="ARBA" id="ARBA00018672"/>
    </source>
</evidence>
<dbReference type="SMART" id="SM00448">
    <property type="entry name" value="REC"/>
    <property type="match status" value="1"/>
</dbReference>
<dbReference type="Proteomes" id="UP000426444">
    <property type="component" value="Chromosome"/>
</dbReference>
<dbReference type="NCBIfam" id="TIGR00229">
    <property type="entry name" value="sensory_box"/>
    <property type="match status" value="2"/>
</dbReference>
<reference evidence="17" key="1">
    <citation type="journal article" date="2019" name="Microbiology">
        <title>Complete Genome Sequence of an Uncultured Bacterium of the Candidate Phylum Bipolaricaulota.</title>
        <authorList>
            <person name="Kadnikov V.V."/>
            <person name="Mardanov A.V."/>
            <person name="Beletsky A.V."/>
            <person name="Frank Y.A."/>
            <person name="Karnachuk O.V."/>
            <person name="Ravin N.V."/>
        </authorList>
    </citation>
    <scope>NUCLEOTIDE SEQUENCE [LARGE SCALE GENOMIC DNA]</scope>
</reference>
<dbReference type="Gene3D" id="3.30.565.10">
    <property type="entry name" value="Histidine kinase-like ATPase, C-terminal domain"/>
    <property type="match status" value="1"/>
</dbReference>
<evidence type="ECO:0000256" key="11">
    <source>
        <dbReference type="PROSITE-ProRule" id="PRU00169"/>
    </source>
</evidence>
<proteinExistence type="inferred from homology"/>
<feature type="domain" description="Histidine kinase" evidence="12">
    <location>
        <begin position="263"/>
        <end position="486"/>
    </location>
</feature>
<evidence type="ECO:0000256" key="6">
    <source>
        <dbReference type="ARBA" id="ARBA00022679"/>
    </source>
</evidence>
<evidence type="ECO:0000256" key="2">
    <source>
        <dbReference type="ARBA" id="ARBA00006402"/>
    </source>
</evidence>
<evidence type="ECO:0000256" key="7">
    <source>
        <dbReference type="ARBA" id="ARBA00022777"/>
    </source>
</evidence>
<dbReference type="CDD" id="cd00130">
    <property type="entry name" value="PAS"/>
    <property type="match status" value="2"/>
</dbReference>
<dbReference type="InterPro" id="IPR001789">
    <property type="entry name" value="Sig_transdc_resp-reg_receiver"/>
</dbReference>
<dbReference type="EC" id="2.7.13.3" evidence="3"/>
<dbReference type="PANTHER" id="PTHR45339:SF1">
    <property type="entry name" value="HYBRID SIGNAL TRANSDUCTION HISTIDINE KINASE J"/>
    <property type="match status" value="1"/>
</dbReference>
<dbReference type="SUPFAM" id="SSF52172">
    <property type="entry name" value="CheY-like"/>
    <property type="match status" value="1"/>
</dbReference>